<evidence type="ECO:0000256" key="1">
    <source>
        <dbReference type="SAM" id="MobiDB-lite"/>
    </source>
</evidence>
<dbReference type="Proteomes" id="UP000828251">
    <property type="component" value="Unassembled WGS sequence"/>
</dbReference>
<evidence type="ECO:0000313" key="2">
    <source>
        <dbReference type="EMBL" id="KAH1083119.1"/>
    </source>
</evidence>
<feature type="compositionally biased region" description="Basic and acidic residues" evidence="1">
    <location>
        <begin position="55"/>
        <end position="89"/>
    </location>
</feature>
<protein>
    <submittedName>
        <fullName evidence="2">Uncharacterized protein</fullName>
    </submittedName>
</protein>
<comment type="caution">
    <text evidence="2">The sequence shown here is derived from an EMBL/GenBank/DDBJ whole genome shotgun (WGS) entry which is preliminary data.</text>
</comment>
<accession>A0A9D3VJA4</accession>
<sequence length="89" mass="10227">EKSPCLAKELDLLRPLPKIELLSKMRKQKKCCITTHDIERLVENFHELNPNEPSEPTKPETGESSNKLESKLDSVDETKEAEPEKNRTI</sequence>
<gene>
    <name evidence="2" type="ORF">J1N35_022880</name>
</gene>
<name>A0A9D3VJA4_9ROSI</name>
<dbReference type="AlphaFoldDB" id="A0A9D3VJA4"/>
<evidence type="ECO:0000313" key="3">
    <source>
        <dbReference type="Proteomes" id="UP000828251"/>
    </source>
</evidence>
<keyword evidence="3" id="KW-1185">Reference proteome</keyword>
<proteinExistence type="predicted"/>
<feature type="non-terminal residue" evidence="2">
    <location>
        <position position="1"/>
    </location>
</feature>
<dbReference type="EMBL" id="JAIQCV010000007">
    <property type="protein sequence ID" value="KAH1083119.1"/>
    <property type="molecule type" value="Genomic_DNA"/>
</dbReference>
<feature type="region of interest" description="Disordered" evidence="1">
    <location>
        <begin position="45"/>
        <end position="89"/>
    </location>
</feature>
<reference evidence="2 3" key="1">
    <citation type="journal article" date="2021" name="Plant Biotechnol. J.">
        <title>Multi-omics assisted identification of the key and species-specific regulatory components of drought-tolerant mechanisms in Gossypium stocksii.</title>
        <authorList>
            <person name="Yu D."/>
            <person name="Ke L."/>
            <person name="Zhang D."/>
            <person name="Wu Y."/>
            <person name="Sun Y."/>
            <person name="Mei J."/>
            <person name="Sun J."/>
            <person name="Sun Y."/>
        </authorList>
    </citation>
    <scope>NUCLEOTIDE SEQUENCE [LARGE SCALE GENOMIC DNA]</scope>
    <source>
        <strain evidence="3">cv. E1</strain>
        <tissue evidence="2">Leaf</tissue>
    </source>
</reference>
<organism evidence="2 3">
    <name type="scientific">Gossypium stocksii</name>
    <dbReference type="NCBI Taxonomy" id="47602"/>
    <lineage>
        <taxon>Eukaryota</taxon>
        <taxon>Viridiplantae</taxon>
        <taxon>Streptophyta</taxon>
        <taxon>Embryophyta</taxon>
        <taxon>Tracheophyta</taxon>
        <taxon>Spermatophyta</taxon>
        <taxon>Magnoliopsida</taxon>
        <taxon>eudicotyledons</taxon>
        <taxon>Gunneridae</taxon>
        <taxon>Pentapetalae</taxon>
        <taxon>rosids</taxon>
        <taxon>malvids</taxon>
        <taxon>Malvales</taxon>
        <taxon>Malvaceae</taxon>
        <taxon>Malvoideae</taxon>
        <taxon>Gossypium</taxon>
    </lineage>
</organism>